<dbReference type="STRING" id="1173022.Cri9333_0603"/>
<name>K9VTZ7_9CYAN</name>
<dbReference type="eggNOG" id="COG1432">
    <property type="taxonomic scope" value="Bacteria"/>
</dbReference>
<dbReference type="InterPro" id="IPR047140">
    <property type="entry name" value="LabA"/>
</dbReference>
<feature type="domain" description="NYN" evidence="1">
    <location>
        <begin position="206"/>
        <end position="354"/>
    </location>
</feature>
<dbReference type="RefSeq" id="WP_015201682.1">
    <property type="nucleotide sequence ID" value="NC_019753.1"/>
</dbReference>
<evidence type="ECO:0000313" key="2">
    <source>
        <dbReference type="EMBL" id="AFZ11548.1"/>
    </source>
</evidence>
<dbReference type="OrthoDB" id="9794137at2"/>
<proteinExistence type="predicted"/>
<organism evidence="2 3">
    <name type="scientific">Crinalium epipsammum PCC 9333</name>
    <dbReference type="NCBI Taxonomy" id="1173022"/>
    <lineage>
        <taxon>Bacteria</taxon>
        <taxon>Bacillati</taxon>
        <taxon>Cyanobacteriota</taxon>
        <taxon>Cyanophyceae</taxon>
        <taxon>Gomontiellales</taxon>
        <taxon>Gomontiellaceae</taxon>
        <taxon>Crinalium</taxon>
    </lineage>
</organism>
<reference evidence="2 3" key="1">
    <citation type="submission" date="2012-06" db="EMBL/GenBank/DDBJ databases">
        <title>Finished chromosome of genome of Crinalium epipsammum PCC 9333.</title>
        <authorList>
            <consortium name="US DOE Joint Genome Institute"/>
            <person name="Gugger M."/>
            <person name="Coursin T."/>
            <person name="Rippka R."/>
            <person name="Tandeau De Marsac N."/>
            <person name="Huntemann M."/>
            <person name="Wei C.-L."/>
            <person name="Han J."/>
            <person name="Detter J.C."/>
            <person name="Han C."/>
            <person name="Tapia R."/>
            <person name="Davenport K."/>
            <person name="Daligault H."/>
            <person name="Erkkila T."/>
            <person name="Gu W."/>
            <person name="Munk A.C.C."/>
            <person name="Teshima H."/>
            <person name="Xu Y."/>
            <person name="Chain P."/>
            <person name="Chen A."/>
            <person name="Krypides N."/>
            <person name="Mavromatis K."/>
            <person name="Markowitz V."/>
            <person name="Szeto E."/>
            <person name="Ivanova N."/>
            <person name="Mikhailova N."/>
            <person name="Ovchinnikova G."/>
            <person name="Pagani I."/>
            <person name="Pati A."/>
            <person name="Goodwin L."/>
            <person name="Peters L."/>
            <person name="Pitluck S."/>
            <person name="Woyke T."/>
            <person name="Kerfeld C."/>
        </authorList>
    </citation>
    <scope>NUCLEOTIDE SEQUENCE [LARGE SCALE GENOMIC DNA]</scope>
    <source>
        <strain evidence="2 3">PCC 9333</strain>
    </source>
</reference>
<gene>
    <name evidence="2" type="ORF">Cri9333_0603</name>
</gene>
<protein>
    <recommendedName>
        <fullName evidence="1">NYN domain-containing protein</fullName>
    </recommendedName>
</protein>
<dbReference type="InterPro" id="IPR021139">
    <property type="entry name" value="NYN"/>
</dbReference>
<dbReference type="Gene3D" id="3.40.50.1010">
    <property type="entry name" value="5'-nuclease"/>
    <property type="match status" value="1"/>
</dbReference>
<dbReference type="PATRIC" id="fig|1173022.3.peg.667"/>
<dbReference type="PANTHER" id="PTHR35458:SF8">
    <property type="entry name" value="SLR0650 PROTEIN"/>
    <property type="match status" value="1"/>
</dbReference>
<accession>K9VTZ7</accession>
<dbReference type="HOGENOM" id="CLU_808262_0_0_3"/>
<dbReference type="AlphaFoldDB" id="K9VTZ7"/>
<dbReference type="PANTHER" id="PTHR35458">
    <property type="entry name" value="SLR0755 PROTEIN"/>
    <property type="match status" value="1"/>
</dbReference>
<sequence length="378" mass="41537">MVTDISLFTQTTATGNSRTRSQKVSKLAVNNNKLATVIEAASVASAIAGSVAATVYQQLLLGVIPLSVSFCLSHLYNRQRLTQLQQHSQALGATINLAREDSEANNAILGSQIQAVESAITQARQDLLPRQALAAIKSKIERLNKQEVIIAQVLTPQIAECQQTIIGLENQMAVLVEQLTKIKTTTSNTLAAQPATKTLAQGQRGRVMIFIDGANLYHAVVEKGWEIDFAKLLNFLTNNGELVGAYFYTGVERNQPNQERFLSYLRHLGYQIIQKDVVQFKDGSKKANLDVELALDMIDKLGSYDTAVLVSGDSDFTCVVKQVQQHLVQVEVVSFRKFTSKVLIKACDRYVDLDTLYNQICKVPVSPSRSRPALKGIA</sequence>
<dbReference type="Proteomes" id="UP000010472">
    <property type="component" value="Chromosome"/>
</dbReference>
<evidence type="ECO:0000313" key="3">
    <source>
        <dbReference type="Proteomes" id="UP000010472"/>
    </source>
</evidence>
<dbReference type="GO" id="GO:0004540">
    <property type="term" value="F:RNA nuclease activity"/>
    <property type="evidence" value="ECO:0007669"/>
    <property type="project" value="InterPro"/>
</dbReference>
<dbReference type="EMBL" id="CP003620">
    <property type="protein sequence ID" value="AFZ11548.1"/>
    <property type="molecule type" value="Genomic_DNA"/>
</dbReference>
<dbReference type="Pfam" id="PF01936">
    <property type="entry name" value="NYN"/>
    <property type="match status" value="1"/>
</dbReference>
<dbReference type="CDD" id="cd10911">
    <property type="entry name" value="PIN_LabA"/>
    <property type="match status" value="1"/>
</dbReference>
<evidence type="ECO:0000259" key="1">
    <source>
        <dbReference type="Pfam" id="PF01936"/>
    </source>
</evidence>
<dbReference type="KEGG" id="cep:Cri9333_0603"/>
<keyword evidence="3" id="KW-1185">Reference proteome</keyword>